<dbReference type="PANTHER" id="PTHR11403">
    <property type="entry name" value="CYTOCHROME C OXIDASE SUBUNIT III"/>
    <property type="match status" value="1"/>
</dbReference>
<evidence type="ECO:0000256" key="1">
    <source>
        <dbReference type="ARBA" id="ARBA00004141"/>
    </source>
</evidence>
<dbReference type="GO" id="GO:0005886">
    <property type="term" value="C:plasma membrane"/>
    <property type="evidence" value="ECO:0007669"/>
    <property type="project" value="UniProtKB-SubCell"/>
</dbReference>
<feature type="transmembrane region" description="Helical" evidence="11">
    <location>
        <begin position="129"/>
        <end position="150"/>
    </location>
</feature>
<dbReference type="RefSeq" id="WP_076398390.1">
    <property type="nucleotide sequence ID" value="NZ_FTOA01000001.1"/>
</dbReference>
<feature type="transmembrane region" description="Helical" evidence="11">
    <location>
        <begin position="86"/>
        <end position="105"/>
    </location>
</feature>
<evidence type="ECO:0000256" key="3">
    <source>
        <dbReference type="ARBA" id="ARBA00012949"/>
    </source>
</evidence>
<dbReference type="PROSITE" id="PS50253">
    <property type="entry name" value="COX3"/>
    <property type="match status" value="1"/>
</dbReference>
<dbReference type="PANTHER" id="PTHR11403:SF7">
    <property type="entry name" value="CYTOCHROME C OXIDASE SUBUNIT 3"/>
    <property type="match status" value="1"/>
</dbReference>
<evidence type="ECO:0000313" key="14">
    <source>
        <dbReference type="Proteomes" id="UP000185678"/>
    </source>
</evidence>
<dbReference type="Proteomes" id="UP000185678">
    <property type="component" value="Unassembled WGS sequence"/>
</dbReference>
<dbReference type="CDD" id="cd01665">
    <property type="entry name" value="Cyt_c_Oxidase_III"/>
    <property type="match status" value="1"/>
</dbReference>
<dbReference type="Gene3D" id="1.10.287.70">
    <property type="match status" value="1"/>
</dbReference>
<keyword evidence="14" id="KW-1185">Reference proteome</keyword>
<dbReference type="GO" id="GO:0019646">
    <property type="term" value="P:aerobic electron transport chain"/>
    <property type="evidence" value="ECO:0007669"/>
    <property type="project" value="InterPro"/>
</dbReference>
<dbReference type="Pfam" id="PF00510">
    <property type="entry name" value="COX3"/>
    <property type="match status" value="1"/>
</dbReference>
<dbReference type="Gene3D" id="1.20.120.80">
    <property type="entry name" value="Cytochrome c oxidase, subunit III, four-helix bundle"/>
    <property type="match status" value="1"/>
</dbReference>
<dbReference type="InterPro" id="IPR000298">
    <property type="entry name" value="Cyt_c_oxidase-like_su3"/>
</dbReference>
<dbReference type="EC" id="7.1.1.9" evidence="3"/>
<evidence type="ECO:0000256" key="7">
    <source>
        <dbReference type="ARBA" id="ARBA00023136"/>
    </source>
</evidence>
<feature type="domain" description="Heme-copper oxidase subunit III family profile" evidence="12">
    <location>
        <begin position="7"/>
        <end position="264"/>
    </location>
</feature>
<dbReference type="InterPro" id="IPR033945">
    <property type="entry name" value="Cyt_c_oxase_su3_dom"/>
</dbReference>
<sequence length="265" mass="29221">MAASSERKHPFHILPPSPWPLVASVGAFLMALGGAHMMHGEPPWLLALGVAVVVFTMFGWWRAVICEGYHEQSHTSAVQRGLRMGMALFIASEVMFFVAFFWAYFHNALHVSPVVAGQWPPEGIEPLHAVGLPLINTSILLLSGIVLMWGRHGLLHGRRRQAVGGIAGAALLGALFLILQAIEYGEAAFAFRSGIYASTFYMATGFHGFHVFVGTCALLVMAVRCSRGTLSPDHHLGLEAAEWYWHFVDVVWLFLFVFFYVWVGA</sequence>
<reference evidence="13 14" key="1">
    <citation type="submission" date="2017-01" db="EMBL/GenBank/DDBJ databases">
        <authorList>
            <person name="Mah S.A."/>
            <person name="Swanson W.J."/>
            <person name="Moy G.W."/>
            <person name="Vacquier V.D."/>
        </authorList>
    </citation>
    <scope>NUCLEOTIDE SEQUENCE [LARGE SCALE GENOMIC DNA]</scope>
    <source>
        <strain evidence="13 14">DSM 11589</strain>
    </source>
</reference>
<feature type="transmembrane region" description="Helical" evidence="11">
    <location>
        <begin position="162"/>
        <end position="182"/>
    </location>
</feature>
<feature type="transmembrane region" description="Helical" evidence="11">
    <location>
        <begin position="243"/>
        <end position="263"/>
    </location>
</feature>
<comment type="similarity">
    <text evidence="2 10">Belongs to the cytochrome c oxidase subunit 3 family.</text>
</comment>
<comment type="subcellular location">
    <subcellularLocation>
        <location evidence="10">Cell membrane</location>
        <topology evidence="10">Multi-pass membrane protein</topology>
    </subcellularLocation>
    <subcellularLocation>
        <location evidence="1">Membrane</location>
        <topology evidence="1">Multi-pass membrane protein</topology>
    </subcellularLocation>
</comment>
<keyword evidence="4 10" id="KW-0812">Transmembrane</keyword>
<dbReference type="InterPro" id="IPR035973">
    <property type="entry name" value="Cyt_c_oxidase_su3-like_sf"/>
</dbReference>
<dbReference type="STRING" id="80876.SAMN05421779_101383"/>
<feature type="transmembrane region" description="Helical" evidence="11">
    <location>
        <begin position="194"/>
        <end position="222"/>
    </location>
</feature>
<keyword evidence="5" id="KW-1278">Translocase</keyword>
<evidence type="ECO:0000259" key="12">
    <source>
        <dbReference type="PROSITE" id="PS50253"/>
    </source>
</evidence>
<dbReference type="SUPFAM" id="SSF81452">
    <property type="entry name" value="Cytochrome c oxidase subunit III-like"/>
    <property type="match status" value="1"/>
</dbReference>
<evidence type="ECO:0000256" key="6">
    <source>
        <dbReference type="ARBA" id="ARBA00022989"/>
    </source>
</evidence>
<dbReference type="OrthoDB" id="9810850at2"/>
<evidence type="ECO:0000256" key="2">
    <source>
        <dbReference type="ARBA" id="ARBA00010581"/>
    </source>
</evidence>
<evidence type="ECO:0000256" key="9">
    <source>
        <dbReference type="ARBA" id="ARBA00031625"/>
    </source>
</evidence>
<accession>A0A1N7IN79</accession>
<dbReference type="AlphaFoldDB" id="A0A1N7IN79"/>
<evidence type="ECO:0000313" key="13">
    <source>
        <dbReference type="EMBL" id="SIS38520.1"/>
    </source>
</evidence>
<evidence type="ECO:0000256" key="11">
    <source>
        <dbReference type="SAM" id="Phobius"/>
    </source>
</evidence>
<feature type="transmembrane region" description="Helical" evidence="11">
    <location>
        <begin position="44"/>
        <end position="65"/>
    </location>
</feature>
<protein>
    <recommendedName>
        <fullName evidence="3">cytochrome-c oxidase</fullName>
        <ecNumber evidence="3">7.1.1.9</ecNumber>
    </recommendedName>
    <alternativeName>
        <fullName evidence="8">Cytochrome aa3 subunit 3</fullName>
    </alternativeName>
    <alternativeName>
        <fullName evidence="9">Cytochrome c oxidase polypeptide III</fullName>
    </alternativeName>
</protein>
<dbReference type="GO" id="GO:0004129">
    <property type="term" value="F:cytochrome-c oxidase activity"/>
    <property type="evidence" value="ECO:0007669"/>
    <property type="project" value="UniProtKB-EC"/>
</dbReference>
<feature type="transmembrane region" description="Helical" evidence="11">
    <location>
        <begin position="21"/>
        <end position="38"/>
    </location>
</feature>
<keyword evidence="6 11" id="KW-1133">Transmembrane helix</keyword>
<organism evidence="13 14">
    <name type="scientific">Insolitispirillum peregrinum</name>
    <dbReference type="NCBI Taxonomy" id="80876"/>
    <lineage>
        <taxon>Bacteria</taxon>
        <taxon>Pseudomonadati</taxon>
        <taxon>Pseudomonadota</taxon>
        <taxon>Alphaproteobacteria</taxon>
        <taxon>Rhodospirillales</taxon>
        <taxon>Novispirillaceae</taxon>
        <taxon>Insolitispirillum</taxon>
    </lineage>
</organism>
<dbReference type="InterPro" id="IPR024791">
    <property type="entry name" value="Cyt_c/ubiquinol_Oxase_su3"/>
</dbReference>
<dbReference type="InterPro" id="IPR013833">
    <property type="entry name" value="Cyt_c_oxidase_su3_a-hlx"/>
</dbReference>
<evidence type="ECO:0000256" key="10">
    <source>
        <dbReference type="RuleBase" id="RU003376"/>
    </source>
</evidence>
<gene>
    <name evidence="13" type="ORF">SAMN05421779_101383</name>
</gene>
<proteinExistence type="inferred from homology"/>
<evidence type="ECO:0000256" key="4">
    <source>
        <dbReference type="ARBA" id="ARBA00022692"/>
    </source>
</evidence>
<name>A0A1N7IN79_9PROT</name>
<dbReference type="EMBL" id="FTOA01000001">
    <property type="protein sequence ID" value="SIS38520.1"/>
    <property type="molecule type" value="Genomic_DNA"/>
</dbReference>
<evidence type="ECO:0000256" key="8">
    <source>
        <dbReference type="ARBA" id="ARBA00031400"/>
    </source>
</evidence>
<evidence type="ECO:0000256" key="5">
    <source>
        <dbReference type="ARBA" id="ARBA00022967"/>
    </source>
</evidence>
<keyword evidence="7 11" id="KW-0472">Membrane</keyword>